<dbReference type="AlphaFoldDB" id="A0A8J8P050"/>
<dbReference type="Proteomes" id="UP000785679">
    <property type="component" value="Unassembled WGS sequence"/>
</dbReference>
<proteinExistence type="predicted"/>
<evidence type="ECO:0000313" key="1">
    <source>
        <dbReference type="EMBL" id="TNV83774.1"/>
    </source>
</evidence>
<organism evidence="1 2">
    <name type="scientific">Halteria grandinella</name>
    <dbReference type="NCBI Taxonomy" id="5974"/>
    <lineage>
        <taxon>Eukaryota</taxon>
        <taxon>Sar</taxon>
        <taxon>Alveolata</taxon>
        <taxon>Ciliophora</taxon>
        <taxon>Intramacronucleata</taxon>
        <taxon>Spirotrichea</taxon>
        <taxon>Stichotrichia</taxon>
        <taxon>Sporadotrichida</taxon>
        <taxon>Halteriidae</taxon>
        <taxon>Halteria</taxon>
    </lineage>
</organism>
<evidence type="ECO:0000313" key="2">
    <source>
        <dbReference type="Proteomes" id="UP000785679"/>
    </source>
</evidence>
<reference evidence="1" key="1">
    <citation type="submission" date="2019-06" db="EMBL/GenBank/DDBJ databases">
        <authorList>
            <person name="Zheng W."/>
        </authorList>
    </citation>
    <scope>NUCLEOTIDE SEQUENCE</scope>
    <source>
        <strain evidence="1">QDHG01</strain>
    </source>
</reference>
<keyword evidence="2" id="KW-1185">Reference proteome</keyword>
<name>A0A8J8P050_HALGN</name>
<gene>
    <name evidence="1" type="ORF">FGO68_gene6958</name>
</gene>
<sequence length="143" mass="16189">MIKVLKIYEGIQEGVQEGEDAEMKDEAATNASPDIVPPGLKQARELASILMNLQQTFTVILPLLDSAQQIDQRTLGEILSQCAEKTEQRVREILSAQEARQEDLQLIALIQKELESIMDKFKARALREIRGRKNDEDSKIDQQ</sequence>
<dbReference type="EMBL" id="RRYP01003474">
    <property type="protein sequence ID" value="TNV83774.1"/>
    <property type="molecule type" value="Genomic_DNA"/>
</dbReference>
<comment type="caution">
    <text evidence="1">The sequence shown here is derived from an EMBL/GenBank/DDBJ whole genome shotgun (WGS) entry which is preliminary data.</text>
</comment>
<protein>
    <submittedName>
        <fullName evidence="1">Uncharacterized protein</fullName>
    </submittedName>
</protein>
<accession>A0A8J8P050</accession>